<keyword evidence="2" id="KW-0812">Transmembrane</keyword>
<evidence type="ECO:0000313" key="4">
    <source>
        <dbReference type="Proteomes" id="UP000092462"/>
    </source>
</evidence>
<keyword evidence="2" id="KW-0472">Membrane</keyword>
<feature type="region of interest" description="Disordered" evidence="1">
    <location>
        <begin position="144"/>
        <end position="238"/>
    </location>
</feature>
<keyword evidence="2" id="KW-1133">Transmembrane helix</keyword>
<name>A0A1B0DDH1_PHLPP</name>
<evidence type="ECO:0000256" key="1">
    <source>
        <dbReference type="SAM" id="MobiDB-lite"/>
    </source>
</evidence>
<feature type="compositionally biased region" description="Basic and acidic residues" evidence="1">
    <location>
        <begin position="150"/>
        <end position="169"/>
    </location>
</feature>
<protein>
    <submittedName>
        <fullName evidence="3">Uncharacterized protein</fullName>
    </submittedName>
</protein>
<reference evidence="3" key="1">
    <citation type="submission" date="2022-08" db="UniProtKB">
        <authorList>
            <consortium name="EnsemblMetazoa"/>
        </authorList>
    </citation>
    <scope>IDENTIFICATION</scope>
    <source>
        <strain evidence="3">Israel</strain>
    </source>
</reference>
<feature type="compositionally biased region" description="Basic and acidic residues" evidence="1">
    <location>
        <begin position="219"/>
        <end position="230"/>
    </location>
</feature>
<sequence>MMTKRTTARDHNELPGSEAPLTNGLDHTPTHLQNGEPAEGQPQGSDPEENKYVPKSPALARYSPVYSPETGRVKIKLTETPKPKTPLLVTRSRSNAGEIITTPYTSPIRDTPEKAEENRATVILLVVVGVALVGLVAFIITKRRKRSRRNRADAENPRGEELLDMDKKLLGKPVQKNGNPESAPLMPNRDKSDYARPVNGDKVDTAAPISNYERPPSPKKVEEPVQKRENVPTFAQSS</sequence>
<dbReference type="AlphaFoldDB" id="A0A1B0DDH1"/>
<evidence type="ECO:0000256" key="2">
    <source>
        <dbReference type="SAM" id="Phobius"/>
    </source>
</evidence>
<feature type="compositionally biased region" description="Basic and acidic residues" evidence="1">
    <location>
        <begin position="188"/>
        <end position="204"/>
    </location>
</feature>
<dbReference type="EnsemblMetazoa" id="PPAI005942-RA">
    <property type="protein sequence ID" value="PPAI005942-PA"/>
    <property type="gene ID" value="PPAI005942"/>
</dbReference>
<dbReference type="EMBL" id="AJVK01014492">
    <property type="status" value="NOT_ANNOTATED_CDS"/>
    <property type="molecule type" value="Genomic_DNA"/>
</dbReference>
<keyword evidence="4" id="KW-1185">Reference proteome</keyword>
<accession>A0A1B0DDH1</accession>
<feature type="transmembrane region" description="Helical" evidence="2">
    <location>
        <begin position="122"/>
        <end position="141"/>
    </location>
</feature>
<evidence type="ECO:0000313" key="3">
    <source>
        <dbReference type="EnsemblMetazoa" id="PPAI005942-PA"/>
    </source>
</evidence>
<dbReference type="VEuPathDB" id="VectorBase:PPAPM1_012246"/>
<organism evidence="3 4">
    <name type="scientific">Phlebotomus papatasi</name>
    <name type="common">Sandfly</name>
    <dbReference type="NCBI Taxonomy" id="29031"/>
    <lineage>
        <taxon>Eukaryota</taxon>
        <taxon>Metazoa</taxon>
        <taxon>Ecdysozoa</taxon>
        <taxon>Arthropoda</taxon>
        <taxon>Hexapoda</taxon>
        <taxon>Insecta</taxon>
        <taxon>Pterygota</taxon>
        <taxon>Neoptera</taxon>
        <taxon>Endopterygota</taxon>
        <taxon>Diptera</taxon>
        <taxon>Nematocera</taxon>
        <taxon>Psychodoidea</taxon>
        <taxon>Psychodidae</taxon>
        <taxon>Phlebotomus</taxon>
        <taxon>Phlebotomus</taxon>
    </lineage>
</organism>
<dbReference type="Proteomes" id="UP000092462">
    <property type="component" value="Unassembled WGS sequence"/>
</dbReference>
<proteinExistence type="predicted"/>
<dbReference type="VEuPathDB" id="VectorBase:PPAI005942"/>
<feature type="region of interest" description="Disordered" evidence="1">
    <location>
        <begin position="1"/>
        <end position="65"/>
    </location>
</feature>